<accession>A0A134A644</accession>
<dbReference type="GO" id="GO:0005737">
    <property type="term" value="C:cytoplasm"/>
    <property type="evidence" value="ECO:0007669"/>
    <property type="project" value="UniProtKB-SubCell"/>
</dbReference>
<evidence type="ECO:0000256" key="7">
    <source>
        <dbReference type="HAMAP-Rule" id="MF_00295"/>
    </source>
</evidence>
<organism evidence="9 10">
    <name type="scientific">Gemella haemolysans</name>
    <dbReference type="NCBI Taxonomy" id="1379"/>
    <lineage>
        <taxon>Bacteria</taxon>
        <taxon>Bacillati</taxon>
        <taxon>Bacillota</taxon>
        <taxon>Bacilli</taxon>
        <taxon>Bacillales</taxon>
        <taxon>Gemellaceae</taxon>
        <taxon>Gemella</taxon>
    </lineage>
</organism>
<dbReference type="HAMAP" id="MF_00295">
    <property type="entry name" value="MetA_acyltransf"/>
    <property type="match status" value="1"/>
</dbReference>
<proteinExistence type="inferred from homology"/>
<keyword evidence="4 7" id="KW-0486">Methionine biosynthesis</keyword>
<dbReference type="PANTHER" id="PTHR20919:SF0">
    <property type="entry name" value="HOMOSERINE O-SUCCINYLTRANSFERASE"/>
    <property type="match status" value="1"/>
</dbReference>
<feature type="binding site" evidence="7">
    <location>
        <position position="249"/>
    </location>
    <ligand>
        <name>substrate</name>
    </ligand>
</feature>
<comment type="caution">
    <text evidence="9">The sequence shown here is derived from an EMBL/GenBank/DDBJ whole genome shotgun (WGS) entry which is preliminary data.</text>
</comment>
<dbReference type="SUPFAM" id="SSF52317">
    <property type="entry name" value="Class I glutamine amidotransferase-like"/>
    <property type="match status" value="1"/>
</dbReference>
<dbReference type="Proteomes" id="UP000070355">
    <property type="component" value="Unassembled WGS sequence"/>
</dbReference>
<dbReference type="NCBIfam" id="TIGR01001">
    <property type="entry name" value="metA"/>
    <property type="match status" value="1"/>
</dbReference>
<sequence length="305" mass="35434">MPICIQNELPVKNKLLEEGVVVIEENRAKNQDIRPLKILILNLMPKKEETERQLLRLLGNSPLQITVEFLHTTSHIAKNTAQSYLEKFYKTFDEVKDKYYDGLIITGAPIEQLEFEDVNYWGELNSIFEWSKTHVFSTLNICWAAQASLYYHFGVKKEQVADKIFGVFEHDVLIENHTLTRGFTDTFLAPHSRHTKIEEEKLPTISELDVLAKSEEVGTLIAATKDLRKIFVTGHIEYDADTLHNEYVRDKNSNLPIEVPVNYYPGNDDTKAPKNRWRGVAYLFYHNWLNQVYQQTPYDLTELGK</sequence>
<dbReference type="RefSeq" id="WP_060913499.1">
    <property type="nucleotide sequence ID" value="NZ_JAWFGB010000004.1"/>
</dbReference>
<dbReference type="InterPro" id="IPR033752">
    <property type="entry name" value="MetA_family"/>
</dbReference>
<dbReference type="InterPro" id="IPR029062">
    <property type="entry name" value="Class_I_gatase-like"/>
</dbReference>
<evidence type="ECO:0000313" key="10">
    <source>
        <dbReference type="Proteomes" id="UP000070355"/>
    </source>
</evidence>
<feature type="binding site" evidence="7">
    <location>
        <position position="192"/>
    </location>
    <ligand>
        <name>substrate</name>
    </ligand>
</feature>
<dbReference type="GO" id="GO:0008899">
    <property type="term" value="F:homoserine O-succinyltransferase activity"/>
    <property type="evidence" value="ECO:0007669"/>
    <property type="project" value="UniProtKB-UniRule"/>
</dbReference>
<keyword evidence="2 7" id="KW-0028">Amino-acid biosynthesis</keyword>
<comment type="similarity">
    <text evidence="7">Belongs to the MetA family.</text>
</comment>
<comment type="function">
    <text evidence="7">Transfers an acetyl group from acetyl-CoA to L-homoserine, forming acetyl-L-homoserine.</text>
</comment>
<keyword evidence="3 7" id="KW-0808">Transferase</keyword>
<dbReference type="PIRSF" id="PIRSF000450">
    <property type="entry name" value="H_ser_succinyltr"/>
    <property type="match status" value="1"/>
</dbReference>
<evidence type="ECO:0000256" key="3">
    <source>
        <dbReference type="ARBA" id="ARBA00022679"/>
    </source>
</evidence>
<dbReference type="InterPro" id="IPR005697">
    <property type="entry name" value="HST_MetA"/>
</dbReference>
<dbReference type="PATRIC" id="fig|1379.3.peg.192"/>
<name>A0A134A644_9BACL</name>
<comment type="subcellular location">
    <subcellularLocation>
        <location evidence="7">Cytoplasm</location>
    </subcellularLocation>
</comment>
<dbReference type="OrthoDB" id="9772423at2"/>
<dbReference type="UniPathway" id="UPA00051">
    <property type="reaction ID" value="UER00074"/>
</dbReference>
<feature type="active site" evidence="7">
    <location>
        <position position="237"/>
    </location>
</feature>
<feature type="active site" description="Acyl-thioester intermediate" evidence="7 8">
    <location>
        <position position="142"/>
    </location>
</feature>
<evidence type="ECO:0000256" key="5">
    <source>
        <dbReference type="ARBA" id="ARBA00023315"/>
    </source>
</evidence>
<evidence type="ECO:0000256" key="8">
    <source>
        <dbReference type="PIRSR" id="PIRSR000450-1"/>
    </source>
</evidence>
<keyword evidence="5 7" id="KW-0012">Acyltransferase</keyword>
<comment type="caution">
    <text evidence="7">Lacks conserved residue(s) required for the propagation of feature annotation.</text>
</comment>
<dbReference type="PANTHER" id="PTHR20919">
    <property type="entry name" value="HOMOSERINE O-SUCCINYLTRANSFERASE"/>
    <property type="match status" value="1"/>
</dbReference>
<evidence type="ECO:0000313" key="9">
    <source>
        <dbReference type="EMBL" id="KXB63165.1"/>
    </source>
</evidence>
<dbReference type="GO" id="GO:0004414">
    <property type="term" value="F:homoserine O-acetyltransferase activity"/>
    <property type="evidence" value="ECO:0007669"/>
    <property type="project" value="UniProtKB-EC"/>
</dbReference>
<evidence type="ECO:0000256" key="6">
    <source>
        <dbReference type="ARBA" id="ARBA00049043"/>
    </source>
</evidence>
<evidence type="ECO:0000256" key="1">
    <source>
        <dbReference type="ARBA" id="ARBA00022490"/>
    </source>
</evidence>
<feature type="active site" description="Proton acceptor" evidence="7">
    <location>
        <position position="235"/>
    </location>
</feature>
<feature type="site" description="Important for substrate specificity" evidence="7">
    <location>
        <position position="192"/>
    </location>
</feature>
<feature type="site" description="Important for acyl-CoA specificity" evidence="7">
    <location>
        <position position="111"/>
    </location>
</feature>
<evidence type="ECO:0000256" key="2">
    <source>
        <dbReference type="ARBA" id="ARBA00022605"/>
    </source>
</evidence>
<keyword evidence="1 7" id="KW-0963">Cytoplasm</keyword>
<comment type="pathway">
    <text evidence="7">Amino-acid biosynthesis; L-methionine biosynthesis via de novo pathway; O-acetyl-L-homoserine from L-homoserine: step 1/1.</text>
</comment>
<dbReference type="AlphaFoldDB" id="A0A134A644"/>
<evidence type="ECO:0000256" key="4">
    <source>
        <dbReference type="ARBA" id="ARBA00023167"/>
    </source>
</evidence>
<protein>
    <recommendedName>
        <fullName evidence="7">Homoserine O-acetyltransferase</fullName>
        <shortName evidence="7">HAT</shortName>
        <ecNumber evidence="7">2.3.1.31</ecNumber>
    </recommendedName>
    <alternativeName>
        <fullName evidence="7">Homoserine transacetylase</fullName>
        <shortName evidence="7">HTA</shortName>
    </alternativeName>
</protein>
<dbReference type="GO" id="GO:0019281">
    <property type="term" value="P:L-methionine biosynthetic process from homoserine via O-succinyl-L-homoserine and cystathionine"/>
    <property type="evidence" value="ECO:0007669"/>
    <property type="project" value="InterPro"/>
</dbReference>
<feature type="binding site" evidence="7">
    <location>
        <position position="163"/>
    </location>
    <ligand>
        <name>substrate</name>
    </ligand>
</feature>
<dbReference type="EC" id="2.3.1.31" evidence="7"/>
<dbReference type="CDD" id="cd03131">
    <property type="entry name" value="GATase1_HTS"/>
    <property type="match status" value="1"/>
</dbReference>
<dbReference type="Pfam" id="PF04204">
    <property type="entry name" value="HTS"/>
    <property type="match status" value="1"/>
</dbReference>
<comment type="catalytic activity">
    <reaction evidence="6 7">
        <text>L-homoserine + acetyl-CoA = O-acetyl-L-homoserine + CoA</text>
        <dbReference type="Rhea" id="RHEA:13701"/>
        <dbReference type="ChEBI" id="CHEBI:57287"/>
        <dbReference type="ChEBI" id="CHEBI:57288"/>
        <dbReference type="ChEBI" id="CHEBI:57476"/>
        <dbReference type="ChEBI" id="CHEBI:57716"/>
        <dbReference type="EC" id="2.3.1.31"/>
    </reaction>
</comment>
<dbReference type="EMBL" id="LSDC01000017">
    <property type="protein sequence ID" value="KXB63165.1"/>
    <property type="molecule type" value="Genomic_DNA"/>
</dbReference>
<dbReference type="Gene3D" id="3.40.50.880">
    <property type="match status" value="1"/>
</dbReference>
<reference evidence="10" key="1">
    <citation type="submission" date="2016-01" db="EMBL/GenBank/DDBJ databases">
        <authorList>
            <person name="Mitreva M."/>
            <person name="Pepin K.H."/>
            <person name="Mihindukulasuriya K.A."/>
            <person name="Fulton R."/>
            <person name="Fronick C."/>
            <person name="O'Laughlin M."/>
            <person name="Miner T."/>
            <person name="Herter B."/>
            <person name="Rosa B.A."/>
            <person name="Cordes M."/>
            <person name="Tomlinson C."/>
            <person name="Wollam A."/>
            <person name="Palsikar V.B."/>
            <person name="Mardis E.R."/>
            <person name="Wilson R.K."/>
        </authorList>
    </citation>
    <scope>NUCLEOTIDE SEQUENCE [LARGE SCALE GENOMIC DNA]</scope>
    <source>
        <strain evidence="10">DNF01167</strain>
    </source>
</reference>
<dbReference type="STRING" id="1379.HMPREF3186_00196"/>
<gene>
    <name evidence="7" type="primary">metAA</name>
    <name evidence="9" type="ORF">HMPREF3186_00196</name>
</gene>